<reference evidence="1" key="2">
    <citation type="journal article" date="2006" name="PLoS Pathog.">
        <title>New perspectives on host-parasite interplay by comparative transcriptomic and proteomic analyses of Schistosoma japonicum.</title>
        <authorList>
            <person name="Liu F."/>
            <person name="Lu J."/>
            <person name="Hu W."/>
            <person name="Wang S.Y."/>
            <person name="Cui S.J."/>
            <person name="Chi M."/>
            <person name="Yan Q."/>
            <person name="Wang X.R."/>
            <person name="Song H.D."/>
            <person name="Xu X.N."/>
            <person name="Wang J.J."/>
            <person name="Zhang X.L."/>
            <person name="Zhang X."/>
            <person name="Wang Z.Q."/>
            <person name="Xue C.L."/>
            <person name="Brindley P.J."/>
            <person name="McManus D.P."/>
            <person name="Yang P.Y."/>
            <person name="Feng Z."/>
            <person name="Chen Z."/>
            <person name="Han Z.G."/>
        </authorList>
    </citation>
    <scope>NUCLEOTIDE SEQUENCE</scope>
</reference>
<sequence length="195" mass="22271">MEPNLIEILNFDVIVQTTKPDVPSSRPTSTPVTIGKTVSVHTVAPDVSSSKPTGTSVTDVKTIVIIQVLSYYSETIKSVDDLSMKWFYIYRTLDDSRKFRKACMLYMSLIKRWVPKHFQQSKCNDVKSEVVQRNVNISSVKTLSEFKVTYSNIVELDVDAVTTTLKAKSNKRSFKERLRRNDISFVDFHVSVEHN</sequence>
<proteinExistence type="evidence at transcript level"/>
<accession>Q5DAK4</accession>
<name>Q5DAK4_SCHJA</name>
<dbReference type="AlphaFoldDB" id="Q5DAK4"/>
<evidence type="ECO:0000313" key="1">
    <source>
        <dbReference type="EMBL" id="AAW27152.1"/>
    </source>
</evidence>
<dbReference type="EMBL" id="AY815420">
    <property type="protein sequence ID" value="AAW27152.1"/>
    <property type="molecule type" value="mRNA"/>
</dbReference>
<organism evidence="1">
    <name type="scientific">Schistosoma japonicum</name>
    <name type="common">Blood fluke</name>
    <dbReference type="NCBI Taxonomy" id="6182"/>
    <lineage>
        <taxon>Eukaryota</taxon>
        <taxon>Metazoa</taxon>
        <taxon>Spiralia</taxon>
        <taxon>Lophotrochozoa</taxon>
        <taxon>Platyhelminthes</taxon>
        <taxon>Trematoda</taxon>
        <taxon>Digenea</taxon>
        <taxon>Strigeidida</taxon>
        <taxon>Schistosomatoidea</taxon>
        <taxon>Schistosomatidae</taxon>
        <taxon>Schistosoma</taxon>
    </lineage>
</organism>
<reference evidence="1" key="1">
    <citation type="submission" date="2004-11" db="EMBL/GenBank/DDBJ databases">
        <title>The full-length cDNA sequences of Schistosoma japonicum genes.</title>
        <authorList>
            <person name="Han Z."/>
        </authorList>
    </citation>
    <scope>NUCLEOTIDE SEQUENCE</scope>
</reference>
<protein>
    <submittedName>
        <fullName evidence="1">SJCHGC02896 protein</fullName>
    </submittedName>
</protein>